<keyword evidence="2" id="KW-0812">Transmembrane</keyword>
<proteinExistence type="predicted"/>
<dbReference type="KEGG" id="ppsr:I6J18_14995"/>
<keyword evidence="2" id="KW-1133">Transmembrane helix</keyword>
<sequence>MKQVRKIHFWIGIVAMVFLLIQSITGLTLYFNKEEPQLGGQPNNIQQGWDPASQDTEETATDENASQDESQAVQGKGPGMEGGGQAGVRQRPEGMPGEDSTVKNIHEGIMGLISGIGLLLMSVTGLILAIMMGLNKRKQKKRKK</sequence>
<dbReference type="EMBL" id="CP068053">
    <property type="protein sequence ID" value="QQS98957.1"/>
    <property type="molecule type" value="Genomic_DNA"/>
</dbReference>
<gene>
    <name evidence="3" type="ORF">I6J18_14995</name>
</gene>
<feature type="transmembrane region" description="Helical" evidence="2">
    <location>
        <begin position="109"/>
        <end position="134"/>
    </location>
</feature>
<keyword evidence="2" id="KW-0472">Membrane</keyword>
<evidence type="ECO:0000313" key="4">
    <source>
        <dbReference type="Proteomes" id="UP000595254"/>
    </source>
</evidence>
<dbReference type="AlphaFoldDB" id="A0A974NJY1"/>
<dbReference type="Pfam" id="PF03929">
    <property type="entry name" value="PepSY_TM"/>
    <property type="match status" value="1"/>
</dbReference>
<feature type="compositionally biased region" description="Gly residues" evidence="1">
    <location>
        <begin position="76"/>
        <end position="86"/>
    </location>
</feature>
<organism evidence="3 4">
    <name type="scientific">Peribacillus psychrosaccharolyticus</name>
    <name type="common">Bacillus psychrosaccharolyticus</name>
    <dbReference type="NCBI Taxonomy" id="1407"/>
    <lineage>
        <taxon>Bacteria</taxon>
        <taxon>Bacillati</taxon>
        <taxon>Bacillota</taxon>
        <taxon>Bacilli</taxon>
        <taxon>Bacillales</taxon>
        <taxon>Bacillaceae</taxon>
        <taxon>Peribacillus</taxon>
    </lineage>
</organism>
<dbReference type="RefSeq" id="WP_040374638.1">
    <property type="nucleotide sequence ID" value="NZ_CP068053.1"/>
</dbReference>
<dbReference type="Proteomes" id="UP000595254">
    <property type="component" value="Chromosome"/>
</dbReference>
<feature type="region of interest" description="Disordered" evidence="1">
    <location>
        <begin position="40"/>
        <end position="101"/>
    </location>
</feature>
<evidence type="ECO:0000313" key="3">
    <source>
        <dbReference type="EMBL" id="QQS98957.1"/>
    </source>
</evidence>
<evidence type="ECO:0000256" key="2">
    <source>
        <dbReference type="SAM" id="Phobius"/>
    </source>
</evidence>
<dbReference type="InterPro" id="IPR005625">
    <property type="entry name" value="PepSY-ass_TM"/>
</dbReference>
<protein>
    <submittedName>
        <fullName evidence="3">PepSY domain-containing protein</fullName>
    </submittedName>
</protein>
<name>A0A974NJY1_PERPY</name>
<accession>A0A974NJY1</accession>
<reference evidence="3 4" key="1">
    <citation type="submission" date="2021-01" db="EMBL/GenBank/DDBJ databases">
        <title>FDA dAtabase for Regulatory Grade micrObial Sequences (FDA-ARGOS): Supporting development and validation of Infectious Disease Dx tests.</title>
        <authorList>
            <person name="Nelson B."/>
            <person name="Plummer A."/>
            <person name="Tallon L."/>
            <person name="Sadzewicz L."/>
            <person name="Zhao X."/>
            <person name="Boylan J."/>
            <person name="Ott S."/>
            <person name="Bowen H."/>
            <person name="Vavikolanu K."/>
            <person name="Mehta A."/>
            <person name="Aluvathingal J."/>
            <person name="Nadendla S."/>
            <person name="Myers T."/>
            <person name="Yan Y."/>
            <person name="Sichtig H."/>
        </authorList>
    </citation>
    <scope>NUCLEOTIDE SEQUENCE [LARGE SCALE GENOMIC DNA]</scope>
    <source>
        <strain evidence="3 4">FDAARGOS_1161</strain>
    </source>
</reference>
<feature type="compositionally biased region" description="Polar residues" evidence="1">
    <location>
        <begin position="62"/>
        <end position="73"/>
    </location>
</feature>
<evidence type="ECO:0000256" key="1">
    <source>
        <dbReference type="SAM" id="MobiDB-lite"/>
    </source>
</evidence>
<feature type="transmembrane region" description="Helical" evidence="2">
    <location>
        <begin position="7"/>
        <end position="31"/>
    </location>
</feature>
<keyword evidence="4" id="KW-1185">Reference proteome</keyword>